<evidence type="ECO:0000313" key="2">
    <source>
        <dbReference type="Proteomes" id="UP000192360"/>
    </source>
</evidence>
<evidence type="ECO:0000313" key="1">
    <source>
        <dbReference type="EMBL" id="SMC32729.1"/>
    </source>
</evidence>
<dbReference type="EMBL" id="FWXO01000001">
    <property type="protein sequence ID" value="SMC32729.1"/>
    <property type="molecule type" value="Genomic_DNA"/>
</dbReference>
<dbReference type="AlphaFoldDB" id="A0A1W1Y9C0"/>
<dbReference type="STRING" id="504486.SAMN05660703_0161"/>
<gene>
    <name evidence="1" type="ORF">SAMN05660703_0161</name>
</gene>
<dbReference type="Proteomes" id="UP000192360">
    <property type="component" value="Unassembled WGS sequence"/>
</dbReference>
<accession>A0A1W1Y9C0</accession>
<name>A0A1W1Y9C0_9FLAO</name>
<protein>
    <submittedName>
        <fullName evidence="1">Uncharacterized protein</fullName>
    </submittedName>
</protein>
<keyword evidence="2" id="KW-1185">Reference proteome</keyword>
<organism evidence="1 2">
    <name type="scientific">Cellulophaga tyrosinoxydans</name>
    <dbReference type="NCBI Taxonomy" id="504486"/>
    <lineage>
        <taxon>Bacteria</taxon>
        <taxon>Pseudomonadati</taxon>
        <taxon>Bacteroidota</taxon>
        <taxon>Flavobacteriia</taxon>
        <taxon>Flavobacteriales</taxon>
        <taxon>Flavobacteriaceae</taxon>
        <taxon>Cellulophaga</taxon>
    </lineage>
</organism>
<reference evidence="2" key="1">
    <citation type="submission" date="2017-04" db="EMBL/GenBank/DDBJ databases">
        <authorList>
            <person name="Varghese N."/>
            <person name="Submissions S."/>
        </authorList>
    </citation>
    <scope>NUCLEOTIDE SEQUENCE [LARGE SCALE GENOMIC DNA]</scope>
    <source>
        <strain evidence="2">DSM 21164</strain>
    </source>
</reference>
<proteinExistence type="predicted"/>
<sequence length="117" mass="13291">MSIFRILLFILFVGNYNINFASVPSSVTNDTTTIQESVDSGIGNKFFTLSETVNLSVESSFSNYIGNPSKIVHQTLKNKYQFLCAHKNRIALLYIQGDIIFIKFNSCSISYPFHYFP</sequence>